<sequence length="569" mass="64543">MSTPTPKRVCIVGAGASGMSAAYALSRHPEKYQVAVFDKQEVAGGMATSIDIDSDKYGAAYINDGVQGCSPVFANSLRLFRMLGFEATEVGMQISFGKDKDFWTNVYPTALVAQFQSDIKKFGTALSVIKKFEPVFAMIPVYAMLKIFNFSKDFGDKMVYPLVALFFGTGNQTPYISSAILERVFKDPSMRLFEYSEKSLLASIPTMLAFPKLHDVYEAWKEEVASRGNVTFKLGHEVVEVISRHAKGNSSSGPVQIKYKVSKDGQESLEEFFDELILAVDADSCLKLLGKQSTWMERKILGNVKYLYDVTITHNDLEYMRKLYETEYNPAHNAPLETSASAQERQETEESFEFAKNNFRPLYYTMQYPQDKSKIEMSFDLTHYQPQFRGEKPAGPIDPADKSDHRNECERAEVTRKAQDAGKGEVGSAARTGKDANGQAEPPLEQHVFQTIFLDRDGSQDLWTWKDINPEKKIFEKWWKQQSHRWQHYAGTVPWMMWINGKNHTHFAGAWSILNMHELAVTSGFAAAYRLGAEYPFHGDEDCERLFRMYLAASHGVRMRKEDRSGLFA</sequence>
<dbReference type="AlphaFoldDB" id="S8F808"/>
<dbReference type="InterPro" id="IPR036188">
    <property type="entry name" value="FAD/NAD-bd_sf"/>
</dbReference>
<dbReference type="STRING" id="743788.S8F808"/>
<dbReference type="Gene3D" id="3.30.70.1990">
    <property type="match status" value="1"/>
</dbReference>
<dbReference type="Proteomes" id="UP000015241">
    <property type="component" value="Unassembled WGS sequence"/>
</dbReference>
<keyword evidence="3" id="KW-1185">Reference proteome</keyword>
<dbReference type="PANTHER" id="PTHR42923:SF20">
    <property type="entry name" value="FLAVIN-CONTAINING AMINE OXIDASEDEHYDROGENASE"/>
    <property type="match status" value="1"/>
</dbReference>
<proteinExistence type="predicted"/>
<protein>
    <recommendedName>
        <fullName evidence="4">FAD/NAD-binding domain-containing protein</fullName>
    </recommendedName>
</protein>
<organism evidence="2 3">
    <name type="scientific">Fomitopsis schrenkii</name>
    <name type="common">Brown rot fungus</name>
    <dbReference type="NCBI Taxonomy" id="2126942"/>
    <lineage>
        <taxon>Eukaryota</taxon>
        <taxon>Fungi</taxon>
        <taxon>Dikarya</taxon>
        <taxon>Basidiomycota</taxon>
        <taxon>Agaricomycotina</taxon>
        <taxon>Agaricomycetes</taxon>
        <taxon>Polyporales</taxon>
        <taxon>Fomitopsis</taxon>
    </lineage>
</organism>
<evidence type="ECO:0000313" key="2">
    <source>
        <dbReference type="EMBL" id="EPS97765.1"/>
    </source>
</evidence>
<name>S8F808_FOMSC</name>
<dbReference type="HOGENOM" id="CLU_019746_0_0_1"/>
<reference evidence="2 3" key="1">
    <citation type="journal article" date="2012" name="Science">
        <title>The Paleozoic origin of enzymatic lignin decomposition reconstructed from 31 fungal genomes.</title>
        <authorList>
            <person name="Floudas D."/>
            <person name="Binder M."/>
            <person name="Riley R."/>
            <person name="Barry K."/>
            <person name="Blanchette R.A."/>
            <person name="Henrissat B."/>
            <person name="Martinez A.T."/>
            <person name="Otillar R."/>
            <person name="Spatafora J.W."/>
            <person name="Yadav J.S."/>
            <person name="Aerts A."/>
            <person name="Benoit I."/>
            <person name="Boyd A."/>
            <person name="Carlson A."/>
            <person name="Copeland A."/>
            <person name="Coutinho P.M."/>
            <person name="de Vries R.P."/>
            <person name="Ferreira P."/>
            <person name="Findley K."/>
            <person name="Foster B."/>
            <person name="Gaskell J."/>
            <person name="Glotzer D."/>
            <person name="Gorecki P."/>
            <person name="Heitman J."/>
            <person name="Hesse C."/>
            <person name="Hori C."/>
            <person name="Igarashi K."/>
            <person name="Jurgens J.A."/>
            <person name="Kallen N."/>
            <person name="Kersten P."/>
            <person name="Kohler A."/>
            <person name="Kuees U."/>
            <person name="Kumar T.K.A."/>
            <person name="Kuo A."/>
            <person name="LaButti K."/>
            <person name="Larrondo L.F."/>
            <person name="Lindquist E."/>
            <person name="Ling A."/>
            <person name="Lombard V."/>
            <person name="Lucas S."/>
            <person name="Lundell T."/>
            <person name="Martin R."/>
            <person name="McLaughlin D.J."/>
            <person name="Morgenstern I."/>
            <person name="Morin E."/>
            <person name="Murat C."/>
            <person name="Nagy L.G."/>
            <person name="Nolan M."/>
            <person name="Ohm R.A."/>
            <person name="Patyshakuliyeva A."/>
            <person name="Rokas A."/>
            <person name="Ruiz-Duenas F.J."/>
            <person name="Sabat G."/>
            <person name="Salamov A."/>
            <person name="Samejima M."/>
            <person name="Schmutz J."/>
            <person name="Slot J.C."/>
            <person name="St John F."/>
            <person name="Stenlid J."/>
            <person name="Sun H."/>
            <person name="Sun S."/>
            <person name="Syed K."/>
            <person name="Tsang A."/>
            <person name="Wiebenga A."/>
            <person name="Young D."/>
            <person name="Pisabarro A."/>
            <person name="Eastwood D.C."/>
            <person name="Martin F."/>
            <person name="Cullen D."/>
            <person name="Grigoriev I.V."/>
            <person name="Hibbett D.S."/>
        </authorList>
    </citation>
    <scope>NUCLEOTIDE SEQUENCE</scope>
    <source>
        <strain evidence="3">FP-58527</strain>
    </source>
</reference>
<accession>S8F808</accession>
<dbReference type="Gene3D" id="3.50.50.60">
    <property type="entry name" value="FAD/NAD(P)-binding domain"/>
    <property type="match status" value="1"/>
</dbReference>
<dbReference type="eggNOG" id="ENOG502QPN7">
    <property type="taxonomic scope" value="Eukaryota"/>
</dbReference>
<dbReference type="OrthoDB" id="2019015at2759"/>
<evidence type="ECO:0008006" key="4">
    <source>
        <dbReference type="Google" id="ProtNLM"/>
    </source>
</evidence>
<feature type="region of interest" description="Disordered" evidence="1">
    <location>
        <begin position="387"/>
        <end position="442"/>
    </location>
</feature>
<dbReference type="Pfam" id="PF13450">
    <property type="entry name" value="NAD_binding_8"/>
    <property type="match status" value="1"/>
</dbReference>
<gene>
    <name evidence="2" type="ORF">FOMPIDRAFT_1127882</name>
</gene>
<evidence type="ECO:0000256" key="1">
    <source>
        <dbReference type="SAM" id="MobiDB-lite"/>
    </source>
</evidence>
<dbReference type="SUPFAM" id="SSF51905">
    <property type="entry name" value="FAD/NAD(P)-binding domain"/>
    <property type="match status" value="1"/>
</dbReference>
<dbReference type="EMBL" id="KE504173">
    <property type="protein sequence ID" value="EPS97765.1"/>
    <property type="molecule type" value="Genomic_DNA"/>
</dbReference>
<evidence type="ECO:0000313" key="3">
    <source>
        <dbReference type="Proteomes" id="UP000015241"/>
    </source>
</evidence>
<dbReference type="InterPro" id="IPR050464">
    <property type="entry name" value="Zeta_carotene_desat/Oxidored"/>
</dbReference>
<dbReference type="Gene3D" id="1.10.405.20">
    <property type="match status" value="1"/>
</dbReference>
<dbReference type="GO" id="GO:0016491">
    <property type="term" value="F:oxidoreductase activity"/>
    <property type="evidence" value="ECO:0007669"/>
    <property type="project" value="TreeGrafter"/>
</dbReference>
<dbReference type="PANTHER" id="PTHR42923">
    <property type="entry name" value="PROTOPORPHYRINOGEN OXIDASE"/>
    <property type="match status" value="1"/>
</dbReference>
<dbReference type="PRINTS" id="PR00419">
    <property type="entry name" value="ADXRDTASE"/>
</dbReference>
<dbReference type="InParanoid" id="S8F808"/>
<feature type="compositionally biased region" description="Basic and acidic residues" evidence="1">
    <location>
        <begin position="399"/>
        <end position="423"/>
    </location>
</feature>